<evidence type="ECO:0000256" key="2">
    <source>
        <dbReference type="SAM" id="Phobius"/>
    </source>
</evidence>
<feature type="transmembrane region" description="Helical" evidence="2">
    <location>
        <begin position="1105"/>
        <end position="1126"/>
    </location>
</feature>
<feature type="transmembrane region" description="Helical" evidence="2">
    <location>
        <begin position="1404"/>
        <end position="1426"/>
    </location>
</feature>
<keyword evidence="2" id="KW-0812">Transmembrane</keyword>
<feature type="transmembrane region" description="Helical" evidence="2">
    <location>
        <begin position="1079"/>
        <end position="1098"/>
    </location>
</feature>
<feature type="region of interest" description="Disordered" evidence="1">
    <location>
        <begin position="918"/>
        <end position="938"/>
    </location>
</feature>
<dbReference type="EMBL" id="RRYP01000806">
    <property type="protein sequence ID" value="TNV86837.1"/>
    <property type="molecule type" value="Genomic_DNA"/>
</dbReference>
<proteinExistence type="predicted"/>
<keyword evidence="4" id="KW-1185">Reference proteome</keyword>
<dbReference type="Proteomes" id="UP000785679">
    <property type="component" value="Unassembled WGS sequence"/>
</dbReference>
<evidence type="ECO:0000256" key="1">
    <source>
        <dbReference type="SAM" id="MobiDB-lite"/>
    </source>
</evidence>
<evidence type="ECO:0000313" key="3">
    <source>
        <dbReference type="EMBL" id="TNV86837.1"/>
    </source>
</evidence>
<accession>A0A8J8T8X4</accession>
<comment type="caution">
    <text evidence="3">The sequence shown here is derived from an EMBL/GenBank/DDBJ whole genome shotgun (WGS) entry which is preliminary data.</text>
</comment>
<organism evidence="3 4">
    <name type="scientific">Halteria grandinella</name>
    <dbReference type="NCBI Taxonomy" id="5974"/>
    <lineage>
        <taxon>Eukaryota</taxon>
        <taxon>Sar</taxon>
        <taxon>Alveolata</taxon>
        <taxon>Ciliophora</taxon>
        <taxon>Intramacronucleata</taxon>
        <taxon>Spirotrichea</taxon>
        <taxon>Stichotrichia</taxon>
        <taxon>Sporadotrichida</taxon>
        <taxon>Halteriidae</taxon>
        <taxon>Halteria</taxon>
    </lineage>
</organism>
<sequence>MKDKISSSQRALLKTLLLWILYRINLEEQTFLIQLLMRHLLILLWIITQLYHLQAWPCGPAPFPKILGHNTANTMLYVMDYHSYTYRIAAGGYTNSKSLRATDTASDDSISKGVIILYEASATSTFDEKWAKWFSKVGSSFKAIAIAPDGSQIVGLTDGLVVRIDYAGVNLKVIKLQEALSGAIDPFAKNIVMGSPNELYLQTRAQPSSGSSYVFIGKLYISSNSISSKQQFPTDYTNSGIAFDEANTHLYSFVKSSSYHFLLTIFDINMVKLYQQKFAVSSGTRFLSVHKSGSSWSVLKDFLYLCKSPGLYNTAILYRFTLDSSTKNVIAAEKFEDKTFQANSQYQLNVQAMHISGADRVLLLLIGTFKNTQFQQVIAIYDISRLKVSYHRAHPQLPSQDAYFGFFKSETIWYALFNDDKSPTGPQQSYLKNQAFIQTSEQEYTCTIIPPVLYEGINAVVKSDILNVQTVNLNNPGSVTASLESSYQIKDLIVQTSRSGLTTCNQHNEGFLQLTSFTYAYIDLIFIPAVTSNLSPTNQSTVPWCGTPATVLLSTVIKDDGLTIIPQLSIDTSNQNIIVDSTSTAVNYKIVYTQVLSNWIKFNRYYNLTPSGAANTPPHLFSFFPIILMEPNVQFEIVLGDYAIDDQGDSISYSSTDLPTFIQIYSDKLRIRPGEFDAGTYLFHIIFYDGTTYSTPYDFWVTVATGGATSTSSAVNPPYFTSAIVSDHSVASNDVLNYPLPTRSNPTSLDSLELTSLSGIDTFIQSCDINQLIFAPTLSSEVGTHQLQLTLKNDNGYNIMLINVQITEPPEQFIVPVTPQSHPPQFAEDIVPITLTPGDHISLTLPQILGDTPTISVNLGSALTFTTFSSDQFSFTPVQSSAKPTPYIIRITLSDSTQSRTYSLPVTVLPAYQSNATANYSNQQSPNDSPSNQNRNDTQETDENIKINENLIKCNIKAVKVTQNGVLTLQITSANRKASESLAIALNESDIQVSLSSSYQIKVKITEVDGVKVTVQMELQGSDSQDIVEVRVVRNVTAKVKEGSYARLQKGSFTMTQLPLQITKSQEQTVVLIQQTSNAVSITFFTFGLIFSLLLQIIMNQIWGLLNDLSFLVSLSMVSLSIPGIAQPIQSSILQFIYLDIFMTDKWLPSIADRYLTQEELDSDGAVNGYFEGSGFGSRYMQYNLGSTLIFMGIYAGLLVAIGVMQPFTKKYQRVQTVSDRLKERLMWSGSIRFIIQQYQPLLISSLLHLSSPTEVQDASTGVMFSYYLAISIIALLGLCLLAFTFILQRSDVTTNDFNKKYSPLTDGLNPTSNILALNWITITLLKWSLMSLSLTLLRDYPAQQLQSLSLLSLLSLALQTHAKPQLHPTEQSISLFNELMACLYLCIMPSLMFENERQEQIGIALLAVIVMTFGVNLGKVVYCVVREVYKRVRISRKLRKQSQNVVKMQPIENDVSGVTDVSQCNDLSNDMLEVEEVKEIEAPTQVSVEYGRKAGVVKGQPLVRQTIEQQLFQVREVVY</sequence>
<keyword evidence="2" id="KW-1133">Transmembrane helix</keyword>
<evidence type="ECO:0008006" key="5">
    <source>
        <dbReference type="Google" id="ProtNLM"/>
    </source>
</evidence>
<feature type="transmembrane region" description="Helical" evidence="2">
    <location>
        <begin position="1267"/>
        <end position="1288"/>
    </location>
</feature>
<reference evidence="3" key="1">
    <citation type="submission" date="2019-06" db="EMBL/GenBank/DDBJ databases">
        <authorList>
            <person name="Zheng W."/>
        </authorList>
    </citation>
    <scope>NUCLEOTIDE SEQUENCE</scope>
    <source>
        <strain evidence="3">QDHG01</strain>
    </source>
</reference>
<feature type="transmembrane region" description="Helical" evidence="2">
    <location>
        <begin position="1375"/>
        <end position="1392"/>
    </location>
</feature>
<name>A0A8J8T8X4_HALGN</name>
<evidence type="ECO:0000313" key="4">
    <source>
        <dbReference type="Proteomes" id="UP000785679"/>
    </source>
</evidence>
<keyword evidence="2" id="KW-0472">Membrane</keyword>
<feature type="compositionally biased region" description="Low complexity" evidence="1">
    <location>
        <begin position="919"/>
        <end position="936"/>
    </location>
</feature>
<protein>
    <recommendedName>
        <fullName evidence="5">TRP C-terminal domain-containing protein</fullName>
    </recommendedName>
</protein>
<feature type="transmembrane region" description="Helical" evidence="2">
    <location>
        <begin position="1185"/>
        <end position="1205"/>
    </location>
</feature>
<gene>
    <name evidence="3" type="ORF">FGO68_gene1045</name>
</gene>